<gene>
    <name evidence="1" type="ORF">Psi01_59760</name>
</gene>
<dbReference type="AlphaFoldDB" id="A0A8J3SMK8"/>
<organism evidence="1 2">
    <name type="scientific">Planobispora siamensis</name>
    <dbReference type="NCBI Taxonomy" id="936338"/>
    <lineage>
        <taxon>Bacteria</taxon>
        <taxon>Bacillati</taxon>
        <taxon>Actinomycetota</taxon>
        <taxon>Actinomycetes</taxon>
        <taxon>Streptosporangiales</taxon>
        <taxon>Streptosporangiaceae</taxon>
        <taxon>Planobispora</taxon>
    </lineage>
</organism>
<comment type="caution">
    <text evidence="1">The sequence shown here is derived from an EMBL/GenBank/DDBJ whole genome shotgun (WGS) entry which is preliminary data.</text>
</comment>
<proteinExistence type="predicted"/>
<sequence length="138" mass="15581">MTDQTPQPRCNARRDNRALRVTNVCTKKPHHGPSDHYDAERGVTWPHVIPSAPLRPSWQKLLRTIAAHDTGDGVMFDSAPRGRWRMRGSTYTVNTDTFRVLDRFGMVDVGNGHTDPVRLTDDGRAYLDARSARSKRAS</sequence>
<evidence type="ECO:0000313" key="2">
    <source>
        <dbReference type="Proteomes" id="UP000619788"/>
    </source>
</evidence>
<name>A0A8J3SMK8_9ACTN</name>
<reference evidence="1 2" key="1">
    <citation type="submission" date="2021-01" db="EMBL/GenBank/DDBJ databases">
        <title>Whole genome shotgun sequence of Planobispora siamensis NBRC 107568.</title>
        <authorList>
            <person name="Komaki H."/>
            <person name="Tamura T."/>
        </authorList>
    </citation>
    <scope>NUCLEOTIDE SEQUENCE [LARGE SCALE GENOMIC DNA]</scope>
    <source>
        <strain evidence="1 2">NBRC 107568</strain>
    </source>
</reference>
<dbReference type="EMBL" id="BOOJ01000052">
    <property type="protein sequence ID" value="GIH95346.1"/>
    <property type="molecule type" value="Genomic_DNA"/>
</dbReference>
<dbReference type="RefSeq" id="WP_204067443.1">
    <property type="nucleotide sequence ID" value="NZ_BOOJ01000052.1"/>
</dbReference>
<evidence type="ECO:0000313" key="1">
    <source>
        <dbReference type="EMBL" id="GIH95346.1"/>
    </source>
</evidence>
<keyword evidence="2" id="KW-1185">Reference proteome</keyword>
<dbReference type="Proteomes" id="UP000619788">
    <property type="component" value="Unassembled WGS sequence"/>
</dbReference>
<protein>
    <submittedName>
        <fullName evidence="1">Uncharacterized protein</fullName>
    </submittedName>
</protein>
<accession>A0A8J3SMK8</accession>